<accession>A0A426X040</accession>
<evidence type="ECO:0000313" key="3">
    <source>
        <dbReference type="Proteomes" id="UP000287651"/>
    </source>
</evidence>
<feature type="compositionally biased region" description="Low complexity" evidence="1">
    <location>
        <begin position="1"/>
        <end position="25"/>
    </location>
</feature>
<dbReference type="EMBL" id="AMZH03030545">
    <property type="protein sequence ID" value="RRT32844.1"/>
    <property type="molecule type" value="Genomic_DNA"/>
</dbReference>
<evidence type="ECO:0000256" key="1">
    <source>
        <dbReference type="SAM" id="MobiDB-lite"/>
    </source>
</evidence>
<proteinExistence type="predicted"/>
<name>A0A426X040_ENSVE</name>
<organism evidence="2 3">
    <name type="scientific">Ensete ventricosum</name>
    <name type="common">Abyssinian banana</name>
    <name type="synonym">Musa ensete</name>
    <dbReference type="NCBI Taxonomy" id="4639"/>
    <lineage>
        <taxon>Eukaryota</taxon>
        <taxon>Viridiplantae</taxon>
        <taxon>Streptophyta</taxon>
        <taxon>Embryophyta</taxon>
        <taxon>Tracheophyta</taxon>
        <taxon>Spermatophyta</taxon>
        <taxon>Magnoliopsida</taxon>
        <taxon>Liliopsida</taxon>
        <taxon>Zingiberales</taxon>
        <taxon>Musaceae</taxon>
        <taxon>Ensete</taxon>
    </lineage>
</organism>
<sequence length="160" mass="17230">MQSQPLYSTTPSLTPSSAISSPSQSMWFLHQEIDPSPAPPQAPSSSPRVSGACQDDARELAIRRPRFVERLSGVVEKLTGTHRQLLAEVAARKRPPVGAAAAYRHGQVHLQGAAARDQPRGDGADHKVGRPLAGLLLAGKGNRRLRRGSCDDVMRVREEG</sequence>
<feature type="region of interest" description="Disordered" evidence="1">
    <location>
        <begin position="1"/>
        <end position="57"/>
    </location>
</feature>
<protein>
    <submittedName>
        <fullName evidence="2">Uncharacterized protein</fullName>
    </submittedName>
</protein>
<reference evidence="2 3" key="1">
    <citation type="journal article" date="2014" name="Agronomy (Basel)">
        <title>A Draft Genome Sequence for Ensete ventricosum, the Drought-Tolerant Tree Against Hunger.</title>
        <authorList>
            <person name="Harrison J."/>
            <person name="Moore K.A."/>
            <person name="Paszkiewicz K."/>
            <person name="Jones T."/>
            <person name="Grant M."/>
            <person name="Ambacheew D."/>
            <person name="Muzemil S."/>
            <person name="Studholme D.J."/>
        </authorList>
    </citation>
    <scope>NUCLEOTIDE SEQUENCE [LARGE SCALE GENOMIC DNA]</scope>
</reference>
<comment type="caution">
    <text evidence="2">The sequence shown here is derived from an EMBL/GenBank/DDBJ whole genome shotgun (WGS) entry which is preliminary data.</text>
</comment>
<evidence type="ECO:0000313" key="2">
    <source>
        <dbReference type="EMBL" id="RRT32844.1"/>
    </source>
</evidence>
<dbReference type="Proteomes" id="UP000287651">
    <property type="component" value="Unassembled WGS sequence"/>
</dbReference>
<dbReference type="AlphaFoldDB" id="A0A426X040"/>
<gene>
    <name evidence="2" type="ORF">B296_00051108</name>
</gene>